<proteinExistence type="inferred from homology"/>
<keyword evidence="2 9" id="KW-0808">Transferase</keyword>
<dbReference type="SUPFAM" id="SSF56214">
    <property type="entry name" value="4'-phosphopantetheinyl transferase"/>
    <property type="match status" value="1"/>
</dbReference>
<name>A0A1J5QYI8_9ZZZZ</name>
<evidence type="ECO:0000313" key="9">
    <source>
        <dbReference type="EMBL" id="OIQ84812.1"/>
    </source>
</evidence>
<accession>A0A1J5QYI8</accession>
<dbReference type="Gene3D" id="3.90.470.20">
    <property type="entry name" value="4'-phosphopantetheinyl transferase domain"/>
    <property type="match status" value="1"/>
</dbReference>
<dbReference type="InterPro" id="IPR002582">
    <property type="entry name" value="ACPS"/>
</dbReference>
<keyword evidence="4" id="KW-0276">Fatty acid metabolism</keyword>
<dbReference type="NCBIfam" id="TIGR00516">
    <property type="entry name" value="acpS"/>
    <property type="match status" value="1"/>
</dbReference>
<dbReference type="Pfam" id="PF01648">
    <property type="entry name" value="ACPS"/>
    <property type="match status" value="1"/>
</dbReference>
<dbReference type="EC" id="2.7.8.7" evidence="9"/>
<gene>
    <name evidence="9" type="primary">acpS_10</name>
    <name evidence="9" type="ORF">GALL_333760</name>
</gene>
<dbReference type="GO" id="GO:0008897">
    <property type="term" value="F:holo-[acyl-carrier-protein] synthase activity"/>
    <property type="evidence" value="ECO:0007669"/>
    <property type="project" value="UniProtKB-EC"/>
</dbReference>
<dbReference type="AlphaFoldDB" id="A0A1J5QYI8"/>
<evidence type="ECO:0000256" key="5">
    <source>
        <dbReference type="ARBA" id="ARBA00022842"/>
    </source>
</evidence>
<protein>
    <submittedName>
        <fullName evidence="9">Holo-[acyl-carrier-protein] synthase</fullName>
        <ecNumber evidence="9">2.7.8.7</ecNumber>
    </submittedName>
</protein>
<keyword evidence="5" id="KW-0460">Magnesium</keyword>
<keyword evidence="3" id="KW-0479">Metal-binding</keyword>
<dbReference type="EMBL" id="MLJW01000590">
    <property type="protein sequence ID" value="OIQ84812.1"/>
    <property type="molecule type" value="Genomic_DNA"/>
</dbReference>
<evidence type="ECO:0000256" key="1">
    <source>
        <dbReference type="ARBA" id="ARBA00022516"/>
    </source>
</evidence>
<dbReference type="InterPro" id="IPR037143">
    <property type="entry name" value="4-PPantetheinyl_Trfase_dom_sf"/>
</dbReference>
<dbReference type="InterPro" id="IPR004568">
    <property type="entry name" value="Ppantetheine-prot_Trfase_dom"/>
</dbReference>
<organism evidence="9">
    <name type="scientific">mine drainage metagenome</name>
    <dbReference type="NCBI Taxonomy" id="410659"/>
    <lineage>
        <taxon>unclassified sequences</taxon>
        <taxon>metagenomes</taxon>
        <taxon>ecological metagenomes</taxon>
    </lineage>
</organism>
<evidence type="ECO:0000256" key="7">
    <source>
        <dbReference type="ARBA" id="ARBA00023160"/>
    </source>
</evidence>
<evidence type="ECO:0000259" key="8">
    <source>
        <dbReference type="Pfam" id="PF01648"/>
    </source>
</evidence>
<dbReference type="InterPro" id="IPR008278">
    <property type="entry name" value="4-PPantetheinyl_Trfase_dom"/>
</dbReference>
<dbReference type="HAMAP" id="MF_00101">
    <property type="entry name" value="AcpS"/>
    <property type="match status" value="1"/>
</dbReference>
<dbReference type="NCBIfam" id="TIGR00556">
    <property type="entry name" value="pantethn_trn"/>
    <property type="match status" value="1"/>
</dbReference>
<dbReference type="GO" id="GO:0000287">
    <property type="term" value="F:magnesium ion binding"/>
    <property type="evidence" value="ECO:0007669"/>
    <property type="project" value="InterPro"/>
</dbReference>
<keyword evidence="7" id="KW-0275">Fatty acid biosynthesis</keyword>
<keyword evidence="1" id="KW-0444">Lipid biosynthesis</keyword>
<evidence type="ECO:0000256" key="3">
    <source>
        <dbReference type="ARBA" id="ARBA00022723"/>
    </source>
</evidence>
<comment type="caution">
    <text evidence="9">The sequence shown here is derived from an EMBL/GenBank/DDBJ whole genome shotgun (WGS) entry which is preliminary data.</text>
</comment>
<dbReference type="GO" id="GO:0006633">
    <property type="term" value="P:fatty acid biosynthetic process"/>
    <property type="evidence" value="ECO:0007669"/>
    <property type="project" value="UniProtKB-KW"/>
</dbReference>
<feature type="domain" description="4'-phosphopantetheinyl transferase" evidence="8">
    <location>
        <begin position="19"/>
        <end position="133"/>
    </location>
</feature>
<evidence type="ECO:0000256" key="2">
    <source>
        <dbReference type="ARBA" id="ARBA00022679"/>
    </source>
</evidence>
<evidence type="ECO:0000256" key="6">
    <source>
        <dbReference type="ARBA" id="ARBA00023098"/>
    </source>
</evidence>
<evidence type="ECO:0000256" key="4">
    <source>
        <dbReference type="ARBA" id="ARBA00022832"/>
    </source>
</evidence>
<reference evidence="9" key="1">
    <citation type="submission" date="2016-10" db="EMBL/GenBank/DDBJ databases">
        <title>Sequence of Gallionella enrichment culture.</title>
        <authorList>
            <person name="Poehlein A."/>
            <person name="Muehling M."/>
            <person name="Daniel R."/>
        </authorList>
    </citation>
    <scope>NUCLEOTIDE SEQUENCE</scope>
</reference>
<keyword evidence="6" id="KW-0443">Lipid metabolism</keyword>
<sequence length="157" mass="17087">MAEAAGVTQAPAPRAALWGIGTDLCEVERVAQAWQRHGQRFAERILGPIELDVFAQRIARSTTRGHLYLATRFAAKEACAKALGLGLRTPMTLHHCEIVNAAGGRPDVLLHAALADWCAQRSLRLHVSLSDESRHALAFAVAEIVTFEAEPSCRTPR</sequence>